<keyword evidence="2" id="KW-0472">Membrane</keyword>
<dbReference type="PANTHER" id="PTHR31780:SF15">
    <property type="entry name" value="STRESS RESPONSE NST1-LIKE PROTEIN"/>
    <property type="match status" value="1"/>
</dbReference>
<feature type="transmembrane region" description="Helical" evidence="2">
    <location>
        <begin position="44"/>
        <end position="64"/>
    </location>
</feature>
<dbReference type="Proteomes" id="UP000824469">
    <property type="component" value="Unassembled WGS sequence"/>
</dbReference>
<organism evidence="3 4">
    <name type="scientific">Taxus chinensis</name>
    <name type="common">Chinese yew</name>
    <name type="synonym">Taxus wallichiana var. chinensis</name>
    <dbReference type="NCBI Taxonomy" id="29808"/>
    <lineage>
        <taxon>Eukaryota</taxon>
        <taxon>Viridiplantae</taxon>
        <taxon>Streptophyta</taxon>
        <taxon>Embryophyta</taxon>
        <taxon>Tracheophyta</taxon>
        <taxon>Spermatophyta</taxon>
        <taxon>Pinopsida</taxon>
        <taxon>Pinidae</taxon>
        <taxon>Conifers II</taxon>
        <taxon>Cupressales</taxon>
        <taxon>Taxaceae</taxon>
        <taxon>Taxus</taxon>
    </lineage>
</organism>
<feature type="region of interest" description="Disordered" evidence="1">
    <location>
        <begin position="296"/>
        <end position="477"/>
    </location>
</feature>
<protein>
    <recommendedName>
        <fullName evidence="5">Stress response NST1-like protein</fullName>
    </recommendedName>
</protein>
<feature type="transmembrane region" description="Helical" evidence="2">
    <location>
        <begin position="194"/>
        <end position="211"/>
    </location>
</feature>
<name>A0AA38G1N9_TAXCH</name>
<evidence type="ECO:0008006" key="5">
    <source>
        <dbReference type="Google" id="ProtNLM"/>
    </source>
</evidence>
<comment type="caution">
    <text evidence="3">The sequence shown here is derived from an EMBL/GenBank/DDBJ whole genome shotgun (WGS) entry which is preliminary data.</text>
</comment>
<evidence type="ECO:0000256" key="2">
    <source>
        <dbReference type="SAM" id="Phobius"/>
    </source>
</evidence>
<feature type="compositionally biased region" description="Polar residues" evidence="1">
    <location>
        <begin position="448"/>
        <end position="466"/>
    </location>
</feature>
<dbReference type="AlphaFoldDB" id="A0AA38G1N9"/>
<dbReference type="OMA" id="RCATPKA"/>
<feature type="compositionally biased region" description="Low complexity" evidence="1">
    <location>
        <begin position="561"/>
        <end position="584"/>
    </location>
</feature>
<keyword evidence="4" id="KW-1185">Reference proteome</keyword>
<feature type="compositionally biased region" description="Basic and acidic residues" evidence="1">
    <location>
        <begin position="296"/>
        <end position="367"/>
    </location>
</feature>
<feature type="compositionally biased region" description="Low complexity" evidence="1">
    <location>
        <begin position="467"/>
        <end position="477"/>
    </location>
</feature>
<keyword evidence="2" id="KW-1133">Transmembrane helix</keyword>
<feature type="transmembrane region" description="Helical" evidence="2">
    <location>
        <begin position="14"/>
        <end position="32"/>
    </location>
</feature>
<sequence>MCILCVASRWSRRIVAMLPWLVIPLIVLWAFSQLLPPAFRFEVTSPRLACLFVIFIGLGWYEVLMPRLSAWRARRIALMRERKRIEALEAAKWRKEATRRCRNCLTAYRDQNPGGGKFMCTYCGHISRRPVLDISNVVPEGIGSGNAGSGSELGGKNIRLWDGKGWPSDWPTNSSWLGGSFSGLANYWRDRNSLFLLRVLGSFLSCIRWVWLRLCRGASCGGDGVSSTSHKAGSKKGEEGLGSQGNRVEKARRRAEEKRQARLEKEMLEEEERKQREEVARLVDERRKLRDEKLEAEKMSEREAVAEKERESRRDKEAERRRQEKVKEREKGLGKDKSHTDAEEAKKRNSKEGERKYELDKKGDKVSSEFGKTTENSRVHGETGFRSSDNGVKGGINGQMKASGSRHLDSVKGSLNASPKSPTHMSNGSSFWGKSLRAASSFGIKSGKPTSSLDKTPNLPSESPIGSTVTQSKQSTSSAWNRMGWAWGKGSGITSKDVCRQLPSAGDTTGNIHTCSLGGKPTTNGMDKNPGIILLRPPVGAELKAASTGTTMNKPWHQLFSNSSDSSSEPCSSDSGDQFDQQDQPGTGPTADSLLANSMGSSPAHIYFGSSPAVALGLAATTSVFSNSVLVSVSAADSMNSSGFFSSAGGVPVVASVRDETIEDSSYVPDPISLLGPVSESLDNFSLDPGARHSSDIGRSDMLSSDWVSIPAPINRPGPIESPMSKLLAPGIVDGVRCAGDQLPSITEPWGLPSLSFDRPNCALEQGKWQMWETPQLGQSEICPSTSSDWENDLTRPHPEKALPPAFKSEIHIPSVFCQQTTHGIPNQVLDPISSSNSLWLNNPGFRQSVSSWDGHDCHQSPPNRANGATQEPTVAAYNSVILANGHSYEQSANSFWS</sequence>
<reference evidence="3 4" key="1">
    <citation type="journal article" date="2021" name="Nat. Plants">
        <title>The Taxus genome provides insights into paclitaxel biosynthesis.</title>
        <authorList>
            <person name="Xiong X."/>
            <person name="Gou J."/>
            <person name="Liao Q."/>
            <person name="Li Y."/>
            <person name="Zhou Q."/>
            <person name="Bi G."/>
            <person name="Li C."/>
            <person name="Du R."/>
            <person name="Wang X."/>
            <person name="Sun T."/>
            <person name="Guo L."/>
            <person name="Liang H."/>
            <person name="Lu P."/>
            <person name="Wu Y."/>
            <person name="Zhang Z."/>
            <person name="Ro D.K."/>
            <person name="Shang Y."/>
            <person name="Huang S."/>
            <person name="Yan J."/>
        </authorList>
    </citation>
    <scope>NUCLEOTIDE SEQUENCE [LARGE SCALE GENOMIC DNA]</scope>
    <source>
        <strain evidence="3">Ta-2019</strain>
    </source>
</reference>
<accession>A0AA38G1N9</accession>
<feature type="region of interest" description="Disordered" evidence="1">
    <location>
        <begin position="220"/>
        <end position="259"/>
    </location>
</feature>
<feature type="region of interest" description="Disordered" evidence="1">
    <location>
        <begin position="851"/>
        <end position="870"/>
    </location>
</feature>
<feature type="compositionally biased region" description="Polar residues" evidence="1">
    <location>
        <begin position="413"/>
        <end position="432"/>
    </location>
</feature>
<dbReference type="PANTHER" id="PTHR31780">
    <property type="entry name" value="STRESS RESPONSE PROTEIN NST1-RELATED"/>
    <property type="match status" value="1"/>
</dbReference>
<feature type="non-terminal residue" evidence="3">
    <location>
        <position position="1"/>
    </location>
</feature>
<proteinExistence type="predicted"/>
<dbReference type="InterPro" id="IPR051195">
    <property type="entry name" value="Fungal_stress_NST1"/>
</dbReference>
<evidence type="ECO:0000313" key="3">
    <source>
        <dbReference type="EMBL" id="KAH9314456.1"/>
    </source>
</evidence>
<keyword evidence="2" id="KW-0812">Transmembrane</keyword>
<evidence type="ECO:0000313" key="4">
    <source>
        <dbReference type="Proteomes" id="UP000824469"/>
    </source>
</evidence>
<dbReference type="EMBL" id="JAHRHJ020000005">
    <property type="protein sequence ID" value="KAH9314456.1"/>
    <property type="molecule type" value="Genomic_DNA"/>
</dbReference>
<feature type="compositionally biased region" description="Polar residues" evidence="1">
    <location>
        <begin position="861"/>
        <end position="870"/>
    </location>
</feature>
<gene>
    <name evidence="3" type="ORF">KI387_023083</name>
</gene>
<feature type="region of interest" description="Disordered" evidence="1">
    <location>
        <begin position="550"/>
        <end position="596"/>
    </location>
</feature>
<evidence type="ECO:0000256" key="1">
    <source>
        <dbReference type="SAM" id="MobiDB-lite"/>
    </source>
</evidence>